<dbReference type="EMBL" id="DSGT01000009">
    <property type="protein sequence ID" value="HEW53287.1"/>
    <property type="molecule type" value="Genomic_DNA"/>
</dbReference>
<comment type="pathway">
    <text evidence="4">Amino-acid biosynthesis.</text>
</comment>
<dbReference type="Gene3D" id="3.30.70.920">
    <property type="match status" value="1"/>
</dbReference>
<dbReference type="GO" id="GO:0043200">
    <property type="term" value="P:response to amino acid"/>
    <property type="evidence" value="ECO:0007669"/>
    <property type="project" value="TreeGrafter"/>
</dbReference>
<evidence type="ECO:0000256" key="4">
    <source>
        <dbReference type="ARBA" id="ARBA00029440"/>
    </source>
</evidence>
<dbReference type="GO" id="GO:0005829">
    <property type="term" value="C:cytosol"/>
    <property type="evidence" value="ECO:0007669"/>
    <property type="project" value="TreeGrafter"/>
</dbReference>
<keyword evidence="2" id="KW-0238">DNA-binding</keyword>
<dbReference type="InterPro" id="IPR011008">
    <property type="entry name" value="Dimeric_a/b-barrel"/>
</dbReference>
<dbReference type="InterPro" id="IPR000485">
    <property type="entry name" value="AsnC-type_HTH_dom"/>
</dbReference>
<dbReference type="SMART" id="SM00344">
    <property type="entry name" value="HTH_ASNC"/>
    <property type="match status" value="1"/>
</dbReference>
<dbReference type="PANTHER" id="PTHR30154">
    <property type="entry name" value="LEUCINE-RESPONSIVE REGULATORY PROTEIN"/>
    <property type="match status" value="1"/>
</dbReference>
<dbReference type="InterPro" id="IPR019887">
    <property type="entry name" value="Tscrpt_reg_AsnC/Lrp_C"/>
</dbReference>
<dbReference type="Gene3D" id="1.10.10.10">
    <property type="entry name" value="Winged helix-like DNA-binding domain superfamily/Winged helix DNA-binding domain"/>
    <property type="match status" value="1"/>
</dbReference>
<dbReference type="InterPro" id="IPR019888">
    <property type="entry name" value="Tscrpt_reg_AsnC-like"/>
</dbReference>
<reference evidence="6" key="1">
    <citation type="journal article" date="2020" name="mSystems">
        <title>Genome- and Community-Level Interaction Insights into Carbon Utilization and Element Cycling Functions of Hydrothermarchaeota in Hydrothermal Sediment.</title>
        <authorList>
            <person name="Zhou Z."/>
            <person name="Liu Y."/>
            <person name="Xu W."/>
            <person name="Pan J."/>
            <person name="Luo Z.H."/>
            <person name="Li M."/>
        </authorList>
    </citation>
    <scope>NUCLEOTIDE SEQUENCE [LARGE SCALE GENOMIC DNA]</scope>
    <source>
        <strain evidence="6">SpSt-16</strain>
    </source>
</reference>
<dbReference type="Pfam" id="PF13404">
    <property type="entry name" value="HTH_AsnC-type"/>
    <property type="match status" value="1"/>
</dbReference>
<dbReference type="GO" id="GO:0043565">
    <property type="term" value="F:sequence-specific DNA binding"/>
    <property type="evidence" value="ECO:0007669"/>
    <property type="project" value="InterPro"/>
</dbReference>
<comment type="caution">
    <text evidence="6">The sequence shown here is derived from an EMBL/GenBank/DDBJ whole genome shotgun (WGS) entry which is preliminary data.</text>
</comment>
<dbReference type="Pfam" id="PF01037">
    <property type="entry name" value="AsnC_trans_reg"/>
    <property type="match status" value="1"/>
</dbReference>
<gene>
    <name evidence="6" type="ORF">ENO77_03880</name>
</gene>
<evidence type="ECO:0000313" key="6">
    <source>
        <dbReference type="EMBL" id="HEW53287.1"/>
    </source>
</evidence>
<evidence type="ECO:0000256" key="3">
    <source>
        <dbReference type="ARBA" id="ARBA00023163"/>
    </source>
</evidence>
<organism evidence="6">
    <name type="scientific">Ignisphaera aggregans</name>
    <dbReference type="NCBI Taxonomy" id="334771"/>
    <lineage>
        <taxon>Archaea</taxon>
        <taxon>Thermoproteota</taxon>
        <taxon>Thermoprotei</taxon>
        <taxon>Desulfurococcales</taxon>
        <taxon>Desulfurococcaceae</taxon>
        <taxon>Ignisphaera</taxon>
    </lineage>
</organism>
<evidence type="ECO:0000256" key="1">
    <source>
        <dbReference type="ARBA" id="ARBA00023015"/>
    </source>
</evidence>
<protein>
    <submittedName>
        <fullName evidence="6">Lrp/AsnC family transcriptional regulator</fullName>
    </submittedName>
</protein>
<evidence type="ECO:0000259" key="5">
    <source>
        <dbReference type="PROSITE" id="PS50956"/>
    </source>
</evidence>
<name>A0A7C2VMH0_9CREN</name>
<feature type="domain" description="HTH asnC-type" evidence="5">
    <location>
        <begin position="6"/>
        <end position="66"/>
    </location>
</feature>
<dbReference type="InterPro" id="IPR036388">
    <property type="entry name" value="WH-like_DNA-bd_sf"/>
</dbReference>
<dbReference type="PROSITE" id="PS50956">
    <property type="entry name" value="HTH_ASNC_2"/>
    <property type="match status" value="1"/>
</dbReference>
<dbReference type="AlphaFoldDB" id="A0A7C2VMH0"/>
<sequence length="152" mass="17014">MVGHDIDDKDLKILARLARNARTTYADLAREVGLSDVAVIKRVKRLENRIIKRYTLSVDPSALGYRVVSITGIDVDPDKLFNVMESLKVMPYLRGLWLTTGDHQLVAVVWASDEAEAARVQKEISEIDGVKRVCPSVVLKTIKDLDMGFYIG</sequence>
<keyword evidence="1" id="KW-0805">Transcription regulation</keyword>
<dbReference type="PRINTS" id="PR00033">
    <property type="entry name" value="HTHASNC"/>
</dbReference>
<dbReference type="SUPFAM" id="SSF46785">
    <property type="entry name" value="Winged helix' DNA-binding domain"/>
    <property type="match status" value="1"/>
</dbReference>
<evidence type="ECO:0000256" key="2">
    <source>
        <dbReference type="ARBA" id="ARBA00023125"/>
    </source>
</evidence>
<proteinExistence type="predicted"/>
<dbReference type="SUPFAM" id="SSF54909">
    <property type="entry name" value="Dimeric alpha+beta barrel"/>
    <property type="match status" value="1"/>
</dbReference>
<keyword evidence="3" id="KW-0804">Transcription</keyword>
<dbReference type="PANTHER" id="PTHR30154:SF34">
    <property type="entry name" value="TRANSCRIPTIONAL REGULATOR AZLB"/>
    <property type="match status" value="1"/>
</dbReference>
<accession>A0A7C2VMH0</accession>
<dbReference type="InterPro" id="IPR036390">
    <property type="entry name" value="WH_DNA-bd_sf"/>
</dbReference>